<gene>
    <name evidence="2" type="ORF">GR167_18475</name>
</gene>
<accession>A0A6L8LRR5</accession>
<evidence type="ECO:0000313" key="3">
    <source>
        <dbReference type="Proteomes" id="UP000479043"/>
    </source>
</evidence>
<evidence type="ECO:0000256" key="1">
    <source>
        <dbReference type="SAM" id="Phobius"/>
    </source>
</evidence>
<organism evidence="2 3">
    <name type="scientific">Thalassovita mangrovi</name>
    <dbReference type="NCBI Taxonomy" id="2692236"/>
    <lineage>
        <taxon>Bacteria</taxon>
        <taxon>Pseudomonadati</taxon>
        <taxon>Pseudomonadota</taxon>
        <taxon>Alphaproteobacteria</taxon>
        <taxon>Rhodobacterales</taxon>
        <taxon>Roseobacteraceae</taxon>
        <taxon>Thalassovita</taxon>
    </lineage>
</organism>
<dbReference type="InterPro" id="IPR021329">
    <property type="entry name" value="DUF2938"/>
</dbReference>
<name>A0A6L8LRR5_9RHOB</name>
<keyword evidence="3" id="KW-1185">Reference proteome</keyword>
<evidence type="ECO:0000313" key="2">
    <source>
        <dbReference type="EMBL" id="MYM57310.1"/>
    </source>
</evidence>
<feature type="transmembrane region" description="Helical" evidence="1">
    <location>
        <begin position="73"/>
        <end position="95"/>
    </location>
</feature>
<sequence length="162" mass="17061">MAELLLDGFVVGIGATLIMDSVALILKQALGVQPLDYALVGRWAAYLTRGRFVHRPITSSPAVRGEKVIGWGIHYLTGVVFALAFLSWAGAGWLAAPDPGAALDFGALTVLAPFLILQPGMGAGLAARRMPWPGLARLRSLLAHLSFGAGIWLTALCWSALG</sequence>
<dbReference type="Proteomes" id="UP000479043">
    <property type="component" value="Unassembled WGS sequence"/>
</dbReference>
<dbReference type="EMBL" id="WWEN01000010">
    <property type="protein sequence ID" value="MYM57310.1"/>
    <property type="molecule type" value="Genomic_DNA"/>
</dbReference>
<proteinExistence type="predicted"/>
<feature type="transmembrane region" description="Helical" evidence="1">
    <location>
        <begin position="6"/>
        <end position="26"/>
    </location>
</feature>
<feature type="transmembrane region" description="Helical" evidence="1">
    <location>
        <begin position="141"/>
        <end position="161"/>
    </location>
</feature>
<feature type="transmembrane region" description="Helical" evidence="1">
    <location>
        <begin position="101"/>
        <end position="120"/>
    </location>
</feature>
<dbReference type="AlphaFoldDB" id="A0A6L8LRR5"/>
<keyword evidence="1" id="KW-1133">Transmembrane helix</keyword>
<dbReference type="Pfam" id="PF11158">
    <property type="entry name" value="DUF2938"/>
    <property type="match status" value="1"/>
</dbReference>
<protein>
    <submittedName>
        <fullName evidence="2">DUF2938 family protein</fullName>
    </submittedName>
</protein>
<keyword evidence="1" id="KW-0472">Membrane</keyword>
<keyword evidence="1" id="KW-0812">Transmembrane</keyword>
<comment type="caution">
    <text evidence="2">The sequence shown here is derived from an EMBL/GenBank/DDBJ whole genome shotgun (WGS) entry which is preliminary data.</text>
</comment>
<reference evidence="2 3" key="1">
    <citation type="submission" date="2020-01" db="EMBL/GenBank/DDBJ databases">
        <authorList>
            <person name="Chen S."/>
        </authorList>
    </citation>
    <scope>NUCLEOTIDE SEQUENCE [LARGE SCALE GENOMIC DNA]</scope>
    <source>
        <strain evidence="2 3">GS-10</strain>
    </source>
</reference>
<dbReference type="RefSeq" id="WP_160975214.1">
    <property type="nucleotide sequence ID" value="NZ_WWEN01000010.1"/>
</dbReference>